<evidence type="ECO:0000313" key="2">
    <source>
        <dbReference type="EMBL" id="MBD6619317.1"/>
    </source>
</evidence>
<name>A0AA40VTL4_9NOST</name>
<dbReference type="AlphaFoldDB" id="A0AA40VTL4"/>
<dbReference type="EMBL" id="VJXY01000039">
    <property type="protein sequence ID" value="MBD6619317.1"/>
    <property type="molecule type" value="Genomic_DNA"/>
</dbReference>
<dbReference type="Pfam" id="PF13472">
    <property type="entry name" value="Lipase_GDSL_2"/>
    <property type="match status" value="1"/>
</dbReference>
<dbReference type="Gene3D" id="3.40.50.1110">
    <property type="entry name" value="SGNH hydrolase"/>
    <property type="match status" value="1"/>
</dbReference>
<reference evidence="2" key="1">
    <citation type="submission" date="2019-07" db="EMBL/GenBank/DDBJ databases">
        <title>Toxilogical consequences of a new and cryptic species of cyanobacteria (Komarekiella delphini-convector) recovered from the epidermis of a bottlenose dolphin and 1500 ft. in the air.</title>
        <authorList>
            <person name="Brown A.O."/>
            <person name="Dvorak P."/>
            <person name="Villanueva C.D."/>
            <person name="Foss A.J."/>
            <person name="Garvey A.D."/>
            <person name="Gibson Q.A."/>
            <person name="Johansen J.R."/>
            <person name="Casamatta D.A."/>
        </authorList>
    </citation>
    <scope>NUCLEOTIDE SEQUENCE</scope>
    <source>
        <strain evidence="2">SJRDD-AB1</strain>
    </source>
</reference>
<evidence type="ECO:0000313" key="3">
    <source>
        <dbReference type="Proteomes" id="UP001165986"/>
    </source>
</evidence>
<proteinExistence type="predicted"/>
<feature type="domain" description="SGNH hydrolase-type esterase" evidence="1">
    <location>
        <begin position="100"/>
        <end position="346"/>
    </location>
</feature>
<dbReference type="RefSeq" id="WP_191760514.1">
    <property type="nucleotide sequence ID" value="NZ_VJXY01000039.1"/>
</dbReference>
<comment type="caution">
    <text evidence="2">The sequence shown here is derived from an EMBL/GenBank/DDBJ whole genome shotgun (WGS) entry which is preliminary data.</text>
</comment>
<protein>
    <recommendedName>
        <fullName evidence="1">SGNH hydrolase-type esterase domain-containing protein</fullName>
    </recommendedName>
</protein>
<dbReference type="SUPFAM" id="SSF52266">
    <property type="entry name" value="SGNH hydrolase"/>
    <property type="match status" value="1"/>
</dbReference>
<dbReference type="InterPro" id="IPR013830">
    <property type="entry name" value="SGNH_hydro"/>
</dbReference>
<organism evidence="2 3">
    <name type="scientific">Komarekiella delphini-convector SJRDD-AB1</name>
    <dbReference type="NCBI Taxonomy" id="2593771"/>
    <lineage>
        <taxon>Bacteria</taxon>
        <taxon>Bacillati</taxon>
        <taxon>Cyanobacteriota</taxon>
        <taxon>Cyanophyceae</taxon>
        <taxon>Nostocales</taxon>
        <taxon>Nostocaceae</taxon>
        <taxon>Komarekiella</taxon>
        <taxon>Komarekiella delphini-convector</taxon>
    </lineage>
</organism>
<sequence>MQKIKPWLQNLLLMLAGVIVGLLIVETFAISTGVAAPQKSKAQIFYQFIQPDAQLGYKPKSNLKNFKTVWQEAKVAEIANTDSYGFRNLGRDYTKSNLYFVGDSFTWGQWVSEEKTFPRLIESELKQPVINLGVPGYSFAQYETLFNEFIAKHKPSTVILSIVANDLTNYSADIGKKIYDTLKERSFSPWYEKTFLYQFVLKNNKKSLQRPISKEAKNGLTLFDLSLAAPESGVGVDGDYLISDGVVKVEAALSRIIDLTKENQVKLFVFLIPSKESVYVNDYVQLFPDDVTLLKNEEIGYQRLCDLAKSKEVTCINLTDDFRKNSQQEKLYFDIDGHWNTAGHQLATKAILKTLNNS</sequence>
<dbReference type="Proteomes" id="UP001165986">
    <property type="component" value="Unassembled WGS sequence"/>
</dbReference>
<accession>A0AA40VTL4</accession>
<evidence type="ECO:0000259" key="1">
    <source>
        <dbReference type="Pfam" id="PF13472"/>
    </source>
</evidence>
<gene>
    <name evidence="2" type="ORF">FNW02_26690</name>
</gene>
<keyword evidence="3" id="KW-1185">Reference proteome</keyword>
<dbReference type="InterPro" id="IPR036514">
    <property type="entry name" value="SGNH_hydro_sf"/>
</dbReference>